<name>A0A2H0KBS9_9BACT</name>
<organism evidence="5 6">
    <name type="scientific">Candidatus Taylorbacteria bacterium CG11_big_fil_rev_8_21_14_0_20_46_11</name>
    <dbReference type="NCBI Taxonomy" id="1975025"/>
    <lineage>
        <taxon>Bacteria</taxon>
        <taxon>Candidatus Tayloriibacteriota</taxon>
    </lineage>
</organism>
<evidence type="ECO:0000313" key="5">
    <source>
        <dbReference type="EMBL" id="PIQ68053.1"/>
    </source>
</evidence>
<dbReference type="InterPro" id="IPR054491">
    <property type="entry name" value="MGH1-like_GH"/>
</dbReference>
<accession>A0A2H0KBS9</accession>
<dbReference type="Gene3D" id="1.50.10.10">
    <property type="match status" value="1"/>
</dbReference>
<dbReference type="InterPro" id="IPR012341">
    <property type="entry name" value="6hp_glycosidase-like_sf"/>
</dbReference>
<evidence type="ECO:0000259" key="4">
    <source>
        <dbReference type="Pfam" id="PF22422"/>
    </source>
</evidence>
<feature type="domain" description="Mannosylglycerate hydrolase MGH1-like glycoside hydrolase" evidence="4">
    <location>
        <begin position="48"/>
        <end position="401"/>
    </location>
</feature>
<keyword evidence="3" id="KW-0326">Glycosidase</keyword>
<dbReference type="GO" id="GO:0009311">
    <property type="term" value="P:oligosaccharide metabolic process"/>
    <property type="evidence" value="ECO:0007669"/>
    <property type="project" value="InterPro"/>
</dbReference>
<evidence type="ECO:0000256" key="1">
    <source>
        <dbReference type="ARBA" id="ARBA00010833"/>
    </source>
</evidence>
<dbReference type="PANTHER" id="PTHR10412">
    <property type="entry name" value="MANNOSYL-OLIGOSACCHARIDE GLUCOSIDASE"/>
    <property type="match status" value="1"/>
</dbReference>
<dbReference type="Pfam" id="PF22422">
    <property type="entry name" value="MGH1-like_GH"/>
    <property type="match status" value="1"/>
</dbReference>
<dbReference type="GO" id="GO:0004573">
    <property type="term" value="F:Glc3Man9GlcNAc2 oligosaccharide glucosidase activity"/>
    <property type="evidence" value="ECO:0007669"/>
    <property type="project" value="InterPro"/>
</dbReference>
<dbReference type="AlphaFoldDB" id="A0A2H0KBS9"/>
<evidence type="ECO:0000256" key="2">
    <source>
        <dbReference type="ARBA" id="ARBA00022801"/>
    </source>
</evidence>
<protein>
    <recommendedName>
        <fullName evidence="4">Mannosylglycerate hydrolase MGH1-like glycoside hydrolase domain-containing protein</fullName>
    </recommendedName>
</protein>
<evidence type="ECO:0000313" key="6">
    <source>
        <dbReference type="Proteomes" id="UP000229342"/>
    </source>
</evidence>
<reference evidence="5 6" key="1">
    <citation type="submission" date="2017-09" db="EMBL/GenBank/DDBJ databases">
        <title>Depth-based differentiation of microbial function through sediment-hosted aquifers and enrichment of novel symbionts in the deep terrestrial subsurface.</title>
        <authorList>
            <person name="Probst A.J."/>
            <person name="Ladd B."/>
            <person name="Jarett J.K."/>
            <person name="Geller-Mcgrath D.E."/>
            <person name="Sieber C.M."/>
            <person name="Emerson J.B."/>
            <person name="Anantharaman K."/>
            <person name="Thomas B.C."/>
            <person name="Malmstrom R."/>
            <person name="Stieglmeier M."/>
            <person name="Klingl A."/>
            <person name="Woyke T."/>
            <person name="Ryan C.M."/>
            <person name="Banfield J.F."/>
        </authorList>
    </citation>
    <scope>NUCLEOTIDE SEQUENCE [LARGE SCALE GENOMIC DNA]</scope>
    <source>
        <strain evidence="5">CG11_big_fil_rev_8_21_14_0_20_46_11</strain>
    </source>
</reference>
<dbReference type="InterPro" id="IPR008928">
    <property type="entry name" value="6-hairpin_glycosidase_sf"/>
</dbReference>
<dbReference type="Proteomes" id="UP000229342">
    <property type="component" value="Unassembled WGS sequence"/>
</dbReference>
<dbReference type="PANTHER" id="PTHR10412:SF11">
    <property type="entry name" value="MANNOSYL-OLIGOSACCHARIDE GLUCOSIDASE"/>
    <property type="match status" value="1"/>
</dbReference>
<sequence length="410" mass="47727">MLGKPPTMSTHKAESAPTDIQKVIRELYGKNRRQSGEFTYTVPSPDTYPYQWLWDSCFHAIVLRHFDIPHAKAEMHSLLSRQFPNGMVPHMIYWKRGTQINIDWGKGETSSITQPPMIAYVVWSIFEKDGDVTFLESVYHELYHFYHYILNERDPHERHLAGIINPDESGEDNSPRFDGCLNLPPVHTFDENFNKRLSLVEENKKCKFDAPFCMKNFFWVKDVPFNVILAENLRCLANIAGKLDRGYDAEYFNHERDALVQAMRDLMLEDGLFWSTQGEDYRKIKVKTWAIFMPLFAKILSQEEAKVLVETHLKNPKEFWTTYPIPTVSMDEPAFNPKEFWRGPTWSAVNWFIYKGLLNYGFTDEARIIKEKTEELLHLSGTREYFNPLTGEGGGAHNFTWGGLVLDMTS</sequence>
<gene>
    <name evidence="5" type="ORF">COV91_06255</name>
</gene>
<proteinExistence type="inferred from homology"/>
<dbReference type="EMBL" id="PCVG01000085">
    <property type="protein sequence ID" value="PIQ68053.1"/>
    <property type="molecule type" value="Genomic_DNA"/>
</dbReference>
<dbReference type="GO" id="GO:0006487">
    <property type="term" value="P:protein N-linked glycosylation"/>
    <property type="evidence" value="ECO:0007669"/>
    <property type="project" value="TreeGrafter"/>
</dbReference>
<comment type="caution">
    <text evidence="5">The sequence shown here is derived from an EMBL/GenBank/DDBJ whole genome shotgun (WGS) entry which is preliminary data.</text>
</comment>
<dbReference type="SUPFAM" id="SSF48208">
    <property type="entry name" value="Six-hairpin glycosidases"/>
    <property type="match status" value="1"/>
</dbReference>
<comment type="similarity">
    <text evidence="1">Belongs to the glycosyl hydrolase 63 family.</text>
</comment>
<keyword evidence="2" id="KW-0378">Hydrolase</keyword>
<dbReference type="InterPro" id="IPR004888">
    <property type="entry name" value="Glycoside_hydrolase_63"/>
</dbReference>
<evidence type="ECO:0000256" key="3">
    <source>
        <dbReference type="ARBA" id="ARBA00023295"/>
    </source>
</evidence>